<feature type="transmembrane region" description="Helical" evidence="7">
    <location>
        <begin position="355"/>
        <end position="373"/>
    </location>
</feature>
<keyword evidence="2" id="KW-0813">Transport</keyword>
<feature type="transmembrane region" description="Helical" evidence="7">
    <location>
        <begin position="242"/>
        <end position="260"/>
    </location>
</feature>
<evidence type="ECO:0000313" key="11">
    <source>
        <dbReference type="Proteomes" id="UP000230605"/>
    </source>
</evidence>
<evidence type="ECO:0000256" key="3">
    <source>
        <dbReference type="ARBA" id="ARBA00022692"/>
    </source>
</evidence>
<keyword evidence="6 7" id="KW-0472">Membrane</keyword>
<feature type="signal peptide" evidence="8">
    <location>
        <begin position="1"/>
        <end position="17"/>
    </location>
</feature>
<evidence type="ECO:0000256" key="1">
    <source>
        <dbReference type="ARBA" id="ARBA00004141"/>
    </source>
</evidence>
<dbReference type="GO" id="GO:0006879">
    <property type="term" value="P:intracellular iron ion homeostasis"/>
    <property type="evidence" value="ECO:0007669"/>
    <property type="project" value="TreeGrafter"/>
</dbReference>
<keyword evidence="3 7" id="KW-0812">Transmembrane</keyword>
<dbReference type="CDD" id="cd06186">
    <property type="entry name" value="NOX_Duox_like_FAD_NADP"/>
    <property type="match status" value="1"/>
</dbReference>
<feature type="domain" description="Ferric oxidoreductase" evidence="9">
    <location>
        <begin position="284"/>
        <end position="401"/>
    </location>
</feature>
<dbReference type="OrthoDB" id="167398at2759"/>
<feature type="transmembrane region" description="Helical" evidence="7">
    <location>
        <begin position="385"/>
        <end position="407"/>
    </location>
</feature>
<gene>
    <name evidence="10" type="ORF">CB0940_10857</name>
</gene>
<keyword evidence="4 7" id="KW-1133">Transmembrane helix</keyword>
<accession>A0A2G5HTY2</accession>
<name>A0A2G5HTY2_CERBT</name>
<feature type="transmembrane region" description="Helical" evidence="7">
    <location>
        <begin position="181"/>
        <end position="202"/>
    </location>
</feature>
<proteinExistence type="predicted"/>
<dbReference type="PANTHER" id="PTHR32361:SF9">
    <property type="entry name" value="FERRIC REDUCTASE TRANSMEMBRANE COMPONENT 3-RELATED"/>
    <property type="match status" value="1"/>
</dbReference>
<feature type="transmembrane region" description="Helical" evidence="7">
    <location>
        <begin position="542"/>
        <end position="560"/>
    </location>
</feature>
<comment type="caution">
    <text evidence="10">The sequence shown here is derived from an EMBL/GenBank/DDBJ whole genome shotgun (WGS) entry which is preliminary data.</text>
</comment>
<feature type="transmembrane region" description="Helical" evidence="7">
    <location>
        <begin position="321"/>
        <end position="343"/>
    </location>
</feature>
<dbReference type="Proteomes" id="UP000230605">
    <property type="component" value="Chromosome 8"/>
</dbReference>
<dbReference type="GO" id="GO:0006826">
    <property type="term" value="P:iron ion transport"/>
    <property type="evidence" value="ECO:0007669"/>
    <property type="project" value="TreeGrafter"/>
</dbReference>
<comment type="subcellular location">
    <subcellularLocation>
        <location evidence="1">Membrane</location>
        <topology evidence="1">Multi-pass membrane protein</topology>
    </subcellularLocation>
</comment>
<dbReference type="InterPro" id="IPR051410">
    <property type="entry name" value="Ferric/Cupric_Reductase"/>
</dbReference>
<dbReference type="SUPFAM" id="SSF52343">
    <property type="entry name" value="Ferredoxin reductase-like, C-terminal NADP-linked domain"/>
    <property type="match status" value="1"/>
</dbReference>
<dbReference type="GO" id="GO:0015677">
    <property type="term" value="P:copper ion import"/>
    <property type="evidence" value="ECO:0007669"/>
    <property type="project" value="TreeGrafter"/>
</dbReference>
<evidence type="ECO:0000256" key="4">
    <source>
        <dbReference type="ARBA" id="ARBA00022989"/>
    </source>
</evidence>
<feature type="transmembrane region" description="Helical" evidence="7">
    <location>
        <begin position="280"/>
        <end position="300"/>
    </location>
</feature>
<sequence>MASQQLVPATVFALVVANSLSVASMVTTGRPGHGLIGYGITMYNPVCPYACRAALSSNKLNCSSTMVMDGRPMIETSAACYASNFDFLTSVAWCIQPRCTDMTLWAIEQWWQKEIPGKQAVQPDPQWTYQATLYRSQTPPTLELQSGDPINTTVRVSDAAYNIQANTLAVFTEVEVNHSKYGLILMLSSTIIPIAASLLRFLPISRLLRSRFYAMFIDSYLIRHRNGLSSRIPIPDLTRGQAIFVAYLLIVNIVLCSIGYPVVQPNAWWTTIDRQMLTYVANRTGVLSFANIPILVLYAGRNNFLLWITDWQHTTFMALHSWVAFLSTIEAVLHSIIYLRIYVHLGTHATESRLPYWYWGIIATLGFSLLLPGSMPAIRKSVYEIFLTSHCTIALLSLVGCYLHIYYKFEHQWGYELFIYVAFAVWGFDRLMRLIRLVRNGVHHASITALDDEYLQVDIRSYSGERGHAYLYFPTLTWRVWENHPFSITTTCIRLPVSNMSTVQSSTSNQVDAGVGISKDVEAKSGQVMVNTRRDESMATEFKLRTSFFIRTANGTTALLKGYRSMPVLIEAGYSTSHSIPFSSTLVCIAGGVGITGVISTLQKRQARQKLYWSCRSRPLVLAMEDLLEAVEKEILVGARLDLGAILDVEVAQGPGELIVLVSGPQTMLRDVRNIVCDLVRRTPRPIRLLSESFSW</sequence>
<evidence type="ECO:0000256" key="8">
    <source>
        <dbReference type="SAM" id="SignalP"/>
    </source>
</evidence>
<evidence type="ECO:0000256" key="2">
    <source>
        <dbReference type="ARBA" id="ARBA00022448"/>
    </source>
</evidence>
<keyword evidence="8" id="KW-0732">Signal</keyword>
<organism evidence="10 11">
    <name type="scientific">Cercospora beticola</name>
    <name type="common">Sugarbeet leaf spot fungus</name>
    <dbReference type="NCBI Taxonomy" id="122368"/>
    <lineage>
        <taxon>Eukaryota</taxon>
        <taxon>Fungi</taxon>
        <taxon>Dikarya</taxon>
        <taxon>Ascomycota</taxon>
        <taxon>Pezizomycotina</taxon>
        <taxon>Dothideomycetes</taxon>
        <taxon>Dothideomycetidae</taxon>
        <taxon>Mycosphaerellales</taxon>
        <taxon>Mycosphaerellaceae</taxon>
        <taxon>Cercospora</taxon>
    </lineage>
</organism>
<protein>
    <submittedName>
        <fullName evidence="10">Ferric/cupric reductase transmembrane component 1</fullName>
    </submittedName>
</protein>
<evidence type="ECO:0000313" key="10">
    <source>
        <dbReference type="EMBL" id="PIA96004.1"/>
    </source>
</evidence>
<evidence type="ECO:0000256" key="5">
    <source>
        <dbReference type="ARBA" id="ARBA00023065"/>
    </source>
</evidence>
<keyword evidence="5" id="KW-0406">Ion transport</keyword>
<evidence type="ECO:0000256" key="6">
    <source>
        <dbReference type="ARBA" id="ARBA00023136"/>
    </source>
</evidence>
<dbReference type="GO" id="GO:0005886">
    <property type="term" value="C:plasma membrane"/>
    <property type="evidence" value="ECO:0007669"/>
    <property type="project" value="TreeGrafter"/>
</dbReference>
<reference evidence="10 11" key="1">
    <citation type="submission" date="2015-10" db="EMBL/GenBank/DDBJ databases">
        <title>The cercosporin biosynthetic gene cluster was horizontally transferred to several fungal lineages and shown to be expanded in Cercospora beticola based on microsynteny with recipient genomes.</title>
        <authorList>
            <person name="De Jonge R."/>
            <person name="Ebert M.K."/>
            <person name="Suttle J.C."/>
            <person name="Jurick Ii W.M."/>
            <person name="Secor G.A."/>
            <person name="Thomma B.P."/>
            <person name="Van De Peer Y."/>
            <person name="Bolton M.D."/>
        </authorList>
    </citation>
    <scope>NUCLEOTIDE SEQUENCE [LARGE SCALE GENOMIC DNA]</scope>
    <source>
        <strain evidence="10 11">09-40</strain>
    </source>
</reference>
<feature type="transmembrane region" description="Helical" evidence="7">
    <location>
        <begin position="580"/>
        <end position="602"/>
    </location>
</feature>
<dbReference type="AlphaFoldDB" id="A0A2G5HTY2"/>
<feature type="chain" id="PRO_5013619862" evidence="8">
    <location>
        <begin position="18"/>
        <end position="696"/>
    </location>
</feature>
<dbReference type="InterPro" id="IPR039261">
    <property type="entry name" value="FNR_nucleotide-bd"/>
</dbReference>
<dbReference type="GO" id="GO:0000293">
    <property type="term" value="F:ferric-chelate reductase activity"/>
    <property type="evidence" value="ECO:0007669"/>
    <property type="project" value="TreeGrafter"/>
</dbReference>
<dbReference type="Pfam" id="PF01794">
    <property type="entry name" value="Ferric_reduct"/>
    <property type="match status" value="1"/>
</dbReference>
<evidence type="ECO:0000259" key="9">
    <source>
        <dbReference type="Pfam" id="PF01794"/>
    </source>
</evidence>
<dbReference type="PANTHER" id="PTHR32361">
    <property type="entry name" value="FERRIC/CUPRIC REDUCTASE TRANSMEMBRANE COMPONENT"/>
    <property type="match status" value="1"/>
</dbReference>
<dbReference type="InterPro" id="IPR013130">
    <property type="entry name" value="Fe3_Rdtase_TM_dom"/>
</dbReference>
<feature type="transmembrane region" description="Helical" evidence="7">
    <location>
        <begin position="413"/>
        <end position="429"/>
    </location>
</feature>
<dbReference type="EMBL" id="LKMD01000103">
    <property type="protein sequence ID" value="PIA96004.1"/>
    <property type="molecule type" value="Genomic_DNA"/>
</dbReference>
<evidence type="ECO:0000256" key="7">
    <source>
        <dbReference type="SAM" id="Phobius"/>
    </source>
</evidence>
<dbReference type="Gene3D" id="3.40.50.80">
    <property type="entry name" value="Nucleotide-binding domain of ferredoxin-NADP reductase (FNR) module"/>
    <property type="match status" value="1"/>
</dbReference>